<sequence>MAASVVCGDPSIAFDRRTDVPTPAGPATARSGIRVSVMLERVSKSEPGTTPQMSITRRPGCATAAPSCRLITHSVVASRCEQSASSNVNSS</sequence>
<dbReference type="EMBL" id="KE356561">
    <property type="protein sequence ID" value="ERG95471.1"/>
    <property type="molecule type" value="Genomic_DNA"/>
</dbReference>
<name>U1PSY0_9EURY</name>
<reference evidence="1 2" key="1">
    <citation type="journal article" date="2013" name="PLoS ONE">
        <title>Assembly-driven community genomics of a hypersaline microbial ecosystem.</title>
        <authorList>
            <person name="Podell S."/>
            <person name="Ugalde J.A."/>
            <person name="Narasingarao P."/>
            <person name="Banfield J.F."/>
            <person name="Heidelberg K.B."/>
            <person name="Allen E.E."/>
        </authorList>
    </citation>
    <scope>NUCLEOTIDE SEQUENCE [LARGE SCALE GENOMIC DNA]</scope>
    <source>
        <strain evidence="2">J07HQW2</strain>
    </source>
</reference>
<dbReference type="Proteomes" id="UP000030710">
    <property type="component" value="Unassembled WGS sequence"/>
</dbReference>
<gene>
    <name evidence="1" type="ORF">J07HQW2_01928</name>
</gene>
<protein>
    <submittedName>
        <fullName evidence="1">Uncharacterized protein</fullName>
    </submittedName>
</protein>
<evidence type="ECO:0000313" key="1">
    <source>
        <dbReference type="EMBL" id="ERG95471.1"/>
    </source>
</evidence>
<organism evidence="1 2">
    <name type="scientific">Haloquadratum walsbyi J07HQW2</name>
    <dbReference type="NCBI Taxonomy" id="1238425"/>
    <lineage>
        <taxon>Archaea</taxon>
        <taxon>Methanobacteriati</taxon>
        <taxon>Methanobacteriota</taxon>
        <taxon>Stenosarchaea group</taxon>
        <taxon>Halobacteria</taxon>
        <taxon>Halobacteriales</taxon>
        <taxon>Haloferacaceae</taxon>
        <taxon>Haloquadratum</taxon>
    </lineage>
</organism>
<accession>U1PSY0</accession>
<evidence type="ECO:0000313" key="2">
    <source>
        <dbReference type="Proteomes" id="UP000030710"/>
    </source>
</evidence>
<proteinExistence type="predicted"/>
<dbReference type="HOGENOM" id="CLU_2419980_0_0_2"/>
<dbReference type="AlphaFoldDB" id="U1PSY0"/>